<organism evidence="2 3">
    <name type="scientific">Atopococcus tabaci</name>
    <dbReference type="NCBI Taxonomy" id="269774"/>
    <lineage>
        <taxon>Bacteria</taxon>
        <taxon>Bacillati</taxon>
        <taxon>Bacillota</taxon>
        <taxon>Bacilli</taxon>
        <taxon>Lactobacillales</taxon>
        <taxon>Carnobacteriaceae</taxon>
        <taxon>Atopococcus</taxon>
    </lineage>
</organism>
<dbReference type="InterPro" id="IPR051599">
    <property type="entry name" value="Cell_Envelope_Assoc"/>
</dbReference>
<dbReference type="GO" id="GO:0005886">
    <property type="term" value="C:plasma membrane"/>
    <property type="evidence" value="ECO:0007669"/>
    <property type="project" value="TreeGrafter"/>
</dbReference>
<dbReference type="GO" id="GO:0000270">
    <property type="term" value="P:peptidoglycan metabolic process"/>
    <property type="evidence" value="ECO:0007669"/>
    <property type="project" value="TreeGrafter"/>
</dbReference>
<feature type="domain" description="DUF218" evidence="1">
    <location>
        <begin position="184"/>
        <end position="278"/>
    </location>
</feature>
<name>A0AA43ZSA3_9LACT</name>
<dbReference type="PANTHER" id="PTHR30336">
    <property type="entry name" value="INNER MEMBRANE PROTEIN, PROBABLE PERMEASE"/>
    <property type="match status" value="1"/>
</dbReference>
<dbReference type="Pfam" id="PF02698">
    <property type="entry name" value="DUF218"/>
    <property type="match status" value="1"/>
</dbReference>
<dbReference type="Proteomes" id="UP001171751">
    <property type="component" value="Unassembled WGS sequence"/>
</dbReference>
<dbReference type="CDD" id="cd06259">
    <property type="entry name" value="YdcF-like"/>
    <property type="match status" value="1"/>
</dbReference>
<dbReference type="PANTHER" id="PTHR30336:SF4">
    <property type="entry name" value="ENVELOPE BIOGENESIS FACTOR ELYC"/>
    <property type="match status" value="1"/>
</dbReference>
<evidence type="ECO:0000259" key="1">
    <source>
        <dbReference type="Pfam" id="PF02698"/>
    </source>
</evidence>
<comment type="caution">
    <text evidence="2">The sequence shown here is derived from an EMBL/GenBank/DDBJ whole genome shotgun (WGS) entry which is preliminary data.</text>
</comment>
<accession>A0AA43ZSA3</accession>
<dbReference type="EMBL" id="JAUNQW010000020">
    <property type="protein sequence ID" value="MDO5457679.1"/>
    <property type="molecule type" value="Genomic_DNA"/>
</dbReference>
<keyword evidence="3" id="KW-1185">Reference proteome</keyword>
<dbReference type="GO" id="GO:0043164">
    <property type="term" value="P:Gram-negative-bacterium-type cell wall biogenesis"/>
    <property type="evidence" value="ECO:0007669"/>
    <property type="project" value="TreeGrafter"/>
</dbReference>
<proteinExistence type="predicted"/>
<protein>
    <submittedName>
        <fullName evidence="2">YdcF family protein</fullName>
    </submittedName>
</protein>
<dbReference type="InterPro" id="IPR003848">
    <property type="entry name" value="DUF218"/>
</dbReference>
<sequence>MSDTSTIITRPLENYLGANNVSTLRPWIGTCYMNIPECLDIIYDLNNWQLVTALEKIDDLIRKKPQLTIELWRLKVEIFGLYDKYGDLYDQCEVILSYLPDDPQALFLSTIYGQLKGITIEKNIHFKHLSQVYPDLAQHLLDLAEFVEENCQRTDFEYDLDNVQDIEFIGMFGYLVHADGSLAKTTIKRASKTLELAQRYPDAEVMISGGAVNSPYIEATGIKNWLIERGLEEDRIIIDPFAKDTIGNILAITEAVQQKNIDRVAIVSSLDHLPRCYIGTTLQLAHQEIDCEVYAAAYEKPGSNPISSAESFRKYQTLLRAAGFFTKADFKKYHN</sequence>
<evidence type="ECO:0000313" key="3">
    <source>
        <dbReference type="Proteomes" id="UP001171751"/>
    </source>
</evidence>
<reference evidence="2" key="1">
    <citation type="submission" date="2023-07" db="EMBL/GenBank/DDBJ databases">
        <title>Between Cages and Wild: Unraveling the Impact of Captivity on Animal Microbiomes and Antimicrobial Resistance.</title>
        <authorList>
            <person name="Schmartz G.P."/>
            <person name="Rehner J."/>
            <person name="Schuff M.J."/>
            <person name="Becker S.L."/>
            <person name="Kravczyk M."/>
            <person name="Gurevich A."/>
            <person name="Francke R."/>
            <person name="Mueller R."/>
            <person name="Keller V."/>
            <person name="Keller A."/>
        </authorList>
    </citation>
    <scope>NUCLEOTIDE SEQUENCE</scope>
    <source>
        <strain evidence="2">S39M_St_73</strain>
    </source>
</reference>
<dbReference type="AlphaFoldDB" id="A0AA43ZSA3"/>
<evidence type="ECO:0000313" key="2">
    <source>
        <dbReference type="EMBL" id="MDO5457679.1"/>
    </source>
</evidence>
<gene>
    <name evidence="2" type="ORF">Q4F26_04960</name>
</gene>